<sequence length="162" mass="17828">MGKIFSVALAALAAICGGRSLRRFNHGLAYREARSDRSGASGEARGAWTRILPISLRNVKVESLINDGQKGLVLGTHQLENDLDYLKGAGIELLSEADSPKDGQARAFDFLLVPIFGKCPLRTGLSGTMVEWFDGNYPTHGQEFTVYNMEEMEVRMEDYVVS</sequence>
<proteinExistence type="predicted"/>
<keyword evidence="2" id="KW-0687">Ribonucleoprotein</keyword>
<organism evidence="2 3">
    <name type="scientific">Striga asiatica</name>
    <name type="common">Asiatic witchweed</name>
    <name type="synonym">Buchnera asiatica</name>
    <dbReference type="NCBI Taxonomy" id="4170"/>
    <lineage>
        <taxon>Eukaryota</taxon>
        <taxon>Viridiplantae</taxon>
        <taxon>Streptophyta</taxon>
        <taxon>Embryophyta</taxon>
        <taxon>Tracheophyta</taxon>
        <taxon>Spermatophyta</taxon>
        <taxon>Magnoliopsida</taxon>
        <taxon>eudicotyledons</taxon>
        <taxon>Gunneridae</taxon>
        <taxon>Pentapetalae</taxon>
        <taxon>asterids</taxon>
        <taxon>lamiids</taxon>
        <taxon>Lamiales</taxon>
        <taxon>Orobanchaceae</taxon>
        <taxon>Buchnereae</taxon>
        <taxon>Striga</taxon>
    </lineage>
</organism>
<evidence type="ECO:0000313" key="3">
    <source>
        <dbReference type="Proteomes" id="UP000325081"/>
    </source>
</evidence>
<keyword evidence="2" id="KW-0689">Ribosomal protein</keyword>
<evidence type="ECO:0000313" key="2">
    <source>
        <dbReference type="EMBL" id="GER39448.1"/>
    </source>
</evidence>
<keyword evidence="3" id="KW-1185">Reference proteome</keyword>
<keyword evidence="1" id="KW-0732">Signal</keyword>
<dbReference type="AlphaFoldDB" id="A0A5A7Q3K8"/>
<gene>
    <name evidence="2" type="ORF">STAS_16060</name>
</gene>
<evidence type="ECO:0000256" key="1">
    <source>
        <dbReference type="SAM" id="SignalP"/>
    </source>
</evidence>
<reference evidence="3" key="1">
    <citation type="journal article" date="2019" name="Curr. Biol.">
        <title>Genome Sequence of Striga asiatica Provides Insight into the Evolution of Plant Parasitism.</title>
        <authorList>
            <person name="Yoshida S."/>
            <person name="Kim S."/>
            <person name="Wafula E.K."/>
            <person name="Tanskanen J."/>
            <person name="Kim Y.M."/>
            <person name="Honaas L."/>
            <person name="Yang Z."/>
            <person name="Spallek T."/>
            <person name="Conn C.E."/>
            <person name="Ichihashi Y."/>
            <person name="Cheong K."/>
            <person name="Cui S."/>
            <person name="Der J.P."/>
            <person name="Gundlach H."/>
            <person name="Jiao Y."/>
            <person name="Hori C."/>
            <person name="Ishida J.K."/>
            <person name="Kasahara H."/>
            <person name="Kiba T."/>
            <person name="Kim M.S."/>
            <person name="Koo N."/>
            <person name="Laohavisit A."/>
            <person name="Lee Y.H."/>
            <person name="Lumba S."/>
            <person name="McCourt P."/>
            <person name="Mortimer J.C."/>
            <person name="Mutuku J.M."/>
            <person name="Nomura T."/>
            <person name="Sasaki-Sekimoto Y."/>
            <person name="Seto Y."/>
            <person name="Wang Y."/>
            <person name="Wakatake T."/>
            <person name="Sakakibara H."/>
            <person name="Demura T."/>
            <person name="Yamaguchi S."/>
            <person name="Yoneyama K."/>
            <person name="Manabe R.I."/>
            <person name="Nelson D.C."/>
            <person name="Schulman A.H."/>
            <person name="Timko M.P."/>
            <person name="dePamphilis C.W."/>
            <person name="Choi D."/>
            <person name="Shirasu K."/>
        </authorList>
    </citation>
    <scope>NUCLEOTIDE SEQUENCE [LARGE SCALE GENOMIC DNA]</scope>
    <source>
        <strain evidence="3">cv. UVA1</strain>
    </source>
</reference>
<feature type="signal peptide" evidence="1">
    <location>
        <begin position="1"/>
        <end position="18"/>
    </location>
</feature>
<dbReference type="Proteomes" id="UP000325081">
    <property type="component" value="Unassembled WGS sequence"/>
</dbReference>
<dbReference type="OrthoDB" id="1919622at2759"/>
<accession>A0A5A7Q3K8</accession>
<name>A0A5A7Q3K8_STRAF</name>
<feature type="chain" id="PRO_5023139318" evidence="1">
    <location>
        <begin position="19"/>
        <end position="162"/>
    </location>
</feature>
<protein>
    <submittedName>
        <fullName evidence="2">30S ribosomal protein S16</fullName>
    </submittedName>
</protein>
<dbReference type="EMBL" id="BKCP01005661">
    <property type="protein sequence ID" value="GER39448.1"/>
    <property type="molecule type" value="Genomic_DNA"/>
</dbReference>
<comment type="caution">
    <text evidence="2">The sequence shown here is derived from an EMBL/GenBank/DDBJ whole genome shotgun (WGS) entry which is preliminary data.</text>
</comment>
<dbReference type="GO" id="GO:0005840">
    <property type="term" value="C:ribosome"/>
    <property type="evidence" value="ECO:0007669"/>
    <property type="project" value="UniProtKB-KW"/>
</dbReference>